<proteinExistence type="predicted"/>
<organism evidence="1 2">
    <name type="scientific">Ochrobactrum soli</name>
    <dbReference type="NCBI Taxonomy" id="2448455"/>
    <lineage>
        <taxon>Bacteria</taxon>
        <taxon>Pseudomonadati</taxon>
        <taxon>Pseudomonadota</taxon>
        <taxon>Alphaproteobacteria</taxon>
        <taxon>Hyphomicrobiales</taxon>
        <taxon>Brucellaceae</taxon>
        <taxon>Brucella/Ochrobactrum group</taxon>
        <taxon>Ochrobactrum</taxon>
    </lineage>
</organism>
<evidence type="ECO:0000313" key="2">
    <source>
        <dbReference type="Proteomes" id="UP000246073"/>
    </source>
</evidence>
<name>A0A2P9HJ82_9HYPH</name>
<dbReference type="EMBL" id="OOFM01000005">
    <property type="protein sequence ID" value="SPL64201.1"/>
    <property type="molecule type" value="Genomic_DNA"/>
</dbReference>
<accession>A0A2P9HJ82</accession>
<gene>
    <name evidence="1" type="ORF">OHAE_68</name>
</gene>
<sequence>MMPDHFLSQIPRLTPSCILRDAGLHRAISCASVLTYF</sequence>
<dbReference type="AlphaFoldDB" id="A0A2P9HJ82"/>
<evidence type="ECO:0000313" key="1">
    <source>
        <dbReference type="EMBL" id="SPL64201.1"/>
    </source>
</evidence>
<protein>
    <submittedName>
        <fullName evidence="1">Uncharacterized protein</fullName>
    </submittedName>
</protein>
<dbReference type="Proteomes" id="UP000246073">
    <property type="component" value="Unassembled WGS sequence"/>
</dbReference>
<reference evidence="2" key="1">
    <citation type="submission" date="2017-12" db="EMBL/GenBank/DDBJ databases">
        <authorList>
            <person name="Diaz M."/>
        </authorList>
    </citation>
    <scope>NUCLEOTIDE SEQUENCE [LARGE SCALE GENOMIC DNA]</scope>
    <source>
        <strain evidence="2">FI11154</strain>
    </source>
</reference>